<evidence type="ECO:0000256" key="11">
    <source>
        <dbReference type="ARBA" id="ARBA00023180"/>
    </source>
</evidence>
<feature type="transmembrane region" description="Helical" evidence="14">
    <location>
        <begin position="231"/>
        <end position="250"/>
    </location>
</feature>
<comment type="similarity">
    <text evidence="2 13">Belongs to the sodium:solute symporter (SSF) (TC 2.A.21) family.</text>
</comment>
<dbReference type="PANTHER" id="PTHR45897:SF4">
    <property type="entry name" value="HIGH-AFFINITY CHOLINE TRANSPORTER 1"/>
    <property type="match status" value="1"/>
</dbReference>
<evidence type="ECO:0000256" key="5">
    <source>
        <dbReference type="ARBA" id="ARBA00022847"/>
    </source>
</evidence>
<sequence length="535" mass="57742">MGVNIPALAVLAVFYIIILVVGIVAGRKVKLKNCKKGSLEANMVAGRDLNVCVGIFTMMATTVGGGYINGVAESVATSGIVWTLAPLGIFLGLIAGGVIYARRMREKKYLTMLDPFQQRYGSAVVILIYLASLCGDIFWTASILSALGSSLAVMTGIDRPIAVCVSSGITVIYTMIGQMIAVAYTDIIQLLFIIAGLGISLPFIFTNENTGNISNNSCDWLGHMESKDSGVWIDLLIAMSFGTIPWQAYFQRVLSVRSGKQAQILSITGAFGALILVLPSIFIGAVATSANWNSTSLGYSPMILNKSSDVLPYVLQEFTPPVISLLGLGAISAAVMSSMDSAILGSSSMFTHNIYSNILRKQASQLELQIIQRLAIICLGSLATVISLSVPILYGLFILAADVVFVIVLPQLTCAIFLQRTNTYGAISGFLAGFILRVGAGEPNFHLPAFIYYPKYDPERGQLFPFRTFAMVCSFITIVIVSELVRLVRRKCGCSCSSSYATENNYDYNIVNESKSRQCCQSNVKSDDREELTSL</sequence>
<evidence type="ECO:0000256" key="13">
    <source>
        <dbReference type="RuleBase" id="RU362091"/>
    </source>
</evidence>
<keyword evidence="6" id="KW-0530">Neurotransmitter biosynthesis</keyword>
<keyword evidence="16" id="KW-1185">Reference proteome</keyword>
<dbReference type="PANTHER" id="PTHR45897">
    <property type="entry name" value="HIGH-AFFINITY CHOLINE TRANSPORTER 1"/>
    <property type="match status" value="1"/>
</dbReference>
<feature type="transmembrane region" description="Helical" evidence="14">
    <location>
        <begin position="392"/>
        <end position="409"/>
    </location>
</feature>
<dbReference type="EMBL" id="JAZGQO010000011">
    <property type="protein sequence ID" value="KAK6172200.1"/>
    <property type="molecule type" value="Genomic_DNA"/>
</dbReference>
<evidence type="ECO:0000313" key="16">
    <source>
        <dbReference type="Proteomes" id="UP001347796"/>
    </source>
</evidence>
<dbReference type="AlphaFoldDB" id="A0AAN8PLH2"/>
<keyword evidence="8" id="KW-0915">Sodium</keyword>
<dbReference type="CDD" id="cd11474">
    <property type="entry name" value="SLC5sbd_CHT"/>
    <property type="match status" value="1"/>
</dbReference>
<accession>A0AAN8PLH2</accession>
<feature type="transmembrane region" description="Helical" evidence="14">
    <location>
        <begin position="47"/>
        <end position="68"/>
    </location>
</feature>
<reference evidence="15 16" key="1">
    <citation type="submission" date="2024-01" db="EMBL/GenBank/DDBJ databases">
        <title>The genome of the rayed Mediterranean limpet Patella caerulea (Linnaeus, 1758).</title>
        <authorList>
            <person name="Anh-Thu Weber A."/>
            <person name="Halstead-Nussloch G."/>
        </authorList>
    </citation>
    <scope>NUCLEOTIDE SEQUENCE [LARGE SCALE GENOMIC DNA]</scope>
    <source>
        <strain evidence="15">AATW-2023a</strain>
        <tissue evidence="15">Whole specimen</tissue>
    </source>
</reference>
<evidence type="ECO:0000256" key="3">
    <source>
        <dbReference type="ARBA" id="ARBA00022448"/>
    </source>
</evidence>
<keyword evidence="3" id="KW-0813">Transport</keyword>
<gene>
    <name evidence="15" type="ORF">SNE40_015915</name>
</gene>
<keyword evidence="10 14" id="KW-0472">Membrane</keyword>
<dbReference type="Gene3D" id="1.20.1730.10">
    <property type="entry name" value="Sodium/glucose cotransporter"/>
    <property type="match status" value="1"/>
</dbReference>
<keyword evidence="4 14" id="KW-0812">Transmembrane</keyword>
<dbReference type="InterPro" id="IPR052244">
    <property type="entry name" value="Choline_transporter"/>
</dbReference>
<feature type="transmembrane region" description="Helical" evidence="14">
    <location>
        <begin position="366"/>
        <end position="386"/>
    </location>
</feature>
<dbReference type="Pfam" id="PF00474">
    <property type="entry name" value="SSF"/>
    <property type="match status" value="1"/>
</dbReference>
<protein>
    <recommendedName>
        <fullName evidence="17">High-affinity choline transporter 1</fullName>
    </recommendedName>
</protein>
<comment type="subcellular location">
    <subcellularLocation>
        <location evidence="1">Membrane</location>
        <topology evidence="1">Multi-pass membrane protein</topology>
    </subcellularLocation>
</comment>
<evidence type="ECO:0000256" key="7">
    <source>
        <dbReference type="ARBA" id="ARBA00022989"/>
    </source>
</evidence>
<dbReference type="Proteomes" id="UP001347796">
    <property type="component" value="Unassembled WGS sequence"/>
</dbReference>
<keyword evidence="7 14" id="KW-1133">Transmembrane helix</keyword>
<dbReference type="InterPro" id="IPR001734">
    <property type="entry name" value="Na/solute_symporter"/>
</dbReference>
<evidence type="ECO:0000256" key="8">
    <source>
        <dbReference type="ARBA" id="ARBA00023053"/>
    </source>
</evidence>
<evidence type="ECO:0000256" key="2">
    <source>
        <dbReference type="ARBA" id="ARBA00006434"/>
    </source>
</evidence>
<evidence type="ECO:0000256" key="10">
    <source>
        <dbReference type="ARBA" id="ARBA00023136"/>
    </source>
</evidence>
<evidence type="ECO:0000256" key="4">
    <source>
        <dbReference type="ARBA" id="ARBA00022692"/>
    </source>
</evidence>
<feature type="transmembrane region" description="Helical" evidence="14">
    <location>
        <begin position="262"/>
        <end position="287"/>
    </location>
</feature>
<feature type="transmembrane region" description="Helical" evidence="14">
    <location>
        <begin position="160"/>
        <end position="180"/>
    </location>
</feature>
<evidence type="ECO:0000256" key="12">
    <source>
        <dbReference type="ARBA" id="ARBA00023201"/>
    </source>
</evidence>
<feature type="transmembrane region" description="Helical" evidence="14">
    <location>
        <begin position="80"/>
        <end position="101"/>
    </location>
</feature>
<evidence type="ECO:0008006" key="17">
    <source>
        <dbReference type="Google" id="ProtNLM"/>
    </source>
</evidence>
<feature type="transmembrane region" description="Helical" evidence="14">
    <location>
        <begin position="187"/>
        <end position="205"/>
    </location>
</feature>
<feature type="transmembrane region" description="Helical" evidence="14">
    <location>
        <begin position="463"/>
        <end position="481"/>
    </location>
</feature>
<evidence type="ECO:0000256" key="14">
    <source>
        <dbReference type="SAM" id="Phobius"/>
    </source>
</evidence>
<evidence type="ECO:0000313" key="15">
    <source>
        <dbReference type="EMBL" id="KAK6172200.1"/>
    </source>
</evidence>
<feature type="transmembrane region" description="Helical" evidence="14">
    <location>
        <begin position="6"/>
        <end position="26"/>
    </location>
</feature>
<keyword evidence="9" id="KW-0406">Ion transport</keyword>
<feature type="transmembrane region" description="Helical" evidence="14">
    <location>
        <begin position="421"/>
        <end position="440"/>
    </location>
</feature>
<evidence type="ECO:0000256" key="9">
    <source>
        <dbReference type="ARBA" id="ARBA00023065"/>
    </source>
</evidence>
<feature type="transmembrane region" description="Helical" evidence="14">
    <location>
        <begin position="122"/>
        <end position="148"/>
    </location>
</feature>
<dbReference type="GO" id="GO:0005886">
    <property type="term" value="C:plasma membrane"/>
    <property type="evidence" value="ECO:0007669"/>
    <property type="project" value="TreeGrafter"/>
</dbReference>
<dbReference type="GO" id="GO:0008292">
    <property type="term" value="P:acetylcholine biosynthetic process"/>
    <property type="evidence" value="ECO:0007669"/>
    <property type="project" value="TreeGrafter"/>
</dbReference>
<organism evidence="15 16">
    <name type="scientific">Patella caerulea</name>
    <name type="common">Rayed Mediterranean limpet</name>
    <dbReference type="NCBI Taxonomy" id="87958"/>
    <lineage>
        <taxon>Eukaryota</taxon>
        <taxon>Metazoa</taxon>
        <taxon>Spiralia</taxon>
        <taxon>Lophotrochozoa</taxon>
        <taxon>Mollusca</taxon>
        <taxon>Gastropoda</taxon>
        <taxon>Patellogastropoda</taxon>
        <taxon>Patelloidea</taxon>
        <taxon>Patellidae</taxon>
        <taxon>Patella</taxon>
    </lineage>
</organism>
<keyword evidence="5" id="KW-0769">Symport</keyword>
<keyword evidence="11" id="KW-0325">Glycoprotein</keyword>
<evidence type="ECO:0000256" key="6">
    <source>
        <dbReference type="ARBA" id="ARBA00022979"/>
    </source>
</evidence>
<dbReference type="GO" id="GO:0005307">
    <property type="term" value="F:choline:sodium symporter activity"/>
    <property type="evidence" value="ECO:0007669"/>
    <property type="project" value="TreeGrafter"/>
</dbReference>
<comment type="caution">
    <text evidence="15">The sequence shown here is derived from an EMBL/GenBank/DDBJ whole genome shotgun (WGS) entry which is preliminary data.</text>
</comment>
<dbReference type="InterPro" id="IPR038377">
    <property type="entry name" value="Na/Glc_symporter_sf"/>
</dbReference>
<evidence type="ECO:0000256" key="1">
    <source>
        <dbReference type="ARBA" id="ARBA00004141"/>
    </source>
</evidence>
<dbReference type="PROSITE" id="PS50283">
    <property type="entry name" value="NA_SOLUT_SYMP_3"/>
    <property type="match status" value="1"/>
</dbReference>
<proteinExistence type="inferred from homology"/>
<keyword evidence="12" id="KW-0739">Sodium transport</keyword>
<feature type="transmembrane region" description="Helical" evidence="14">
    <location>
        <begin position="322"/>
        <end position="345"/>
    </location>
</feature>
<name>A0AAN8PLH2_PATCE</name>